<dbReference type="EC" id="2.1.1.222" evidence="5"/>
<feature type="binding site" evidence="5">
    <location>
        <position position="38"/>
    </location>
    <ligand>
        <name>S-adenosyl-L-methionine</name>
        <dbReference type="ChEBI" id="CHEBI:59789"/>
    </ligand>
</feature>
<dbReference type="PANTHER" id="PTHR43464">
    <property type="entry name" value="METHYLTRANSFERASE"/>
    <property type="match status" value="1"/>
</dbReference>
<dbReference type="GO" id="GO:0061542">
    <property type="term" value="F:3-demethylubiquinol 3-O-methyltransferase activity"/>
    <property type="evidence" value="ECO:0007669"/>
    <property type="project" value="UniProtKB-EC"/>
</dbReference>
<evidence type="ECO:0000256" key="1">
    <source>
        <dbReference type="ARBA" id="ARBA00022603"/>
    </source>
</evidence>
<keyword evidence="4 5" id="KW-0949">S-adenosyl-L-methionine</keyword>
<name>A0ABW1AW01_9RHOO</name>
<evidence type="ECO:0000313" key="7">
    <source>
        <dbReference type="Proteomes" id="UP001595974"/>
    </source>
</evidence>
<dbReference type="SUPFAM" id="SSF53335">
    <property type="entry name" value="S-adenosyl-L-methionine-dependent methyltransferases"/>
    <property type="match status" value="1"/>
</dbReference>
<dbReference type="EMBL" id="JBHSOG010000094">
    <property type="protein sequence ID" value="MFC5771274.1"/>
    <property type="molecule type" value="Genomic_DNA"/>
</dbReference>
<dbReference type="Proteomes" id="UP001595974">
    <property type="component" value="Unassembled WGS sequence"/>
</dbReference>
<dbReference type="CDD" id="cd02440">
    <property type="entry name" value="AdoMet_MTases"/>
    <property type="match status" value="1"/>
</dbReference>
<comment type="function">
    <text evidence="5">O-methyltransferase that catalyzes the 2 O-methylation steps in the ubiquinone biosynthetic pathway.</text>
</comment>
<comment type="catalytic activity">
    <reaction evidence="5">
        <text>a 3-demethylubiquinol + S-adenosyl-L-methionine = a ubiquinol + S-adenosyl-L-homocysteine + H(+)</text>
        <dbReference type="Rhea" id="RHEA:44380"/>
        <dbReference type="Rhea" id="RHEA-COMP:9566"/>
        <dbReference type="Rhea" id="RHEA-COMP:10914"/>
        <dbReference type="ChEBI" id="CHEBI:15378"/>
        <dbReference type="ChEBI" id="CHEBI:17976"/>
        <dbReference type="ChEBI" id="CHEBI:57856"/>
        <dbReference type="ChEBI" id="CHEBI:59789"/>
        <dbReference type="ChEBI" id="CHEBI:84422"/>
        <dbReference type="EC" id="2.1.1.64"/>
    </reaction>
</comment>
<dbReference type="InterPro" id="IPR029063">
    <property type="entry name" value="SAM-dependent_MTases_sf"/>
</dbReference>
<comment type="caution">
    <text evidence="6">The sequence shown here is derived from an EMBL/GenBank/DDBJ whole genome shotgun (WGS) entry which is preliminary data.</text>
</comment>
<dbReference type="EC" id="2.1.1.64" evidence="5"/>
<feature type="binding site" evidence="5">
    <location>
        <position position="78"/>
    </location>
    <ligand>
        <name>S-adenosyl-L-methionine</name>
        <dbReference type="ChEBI" id="CHEBI:59789"/>
    </ligand>
</feature>
<keyword evidence="1 5" id="KW-0489">Methyltransferase</keyword>
<comment type="similarity">
    <text evidence="5">Belongs to the methyltransferase superfamily. UbiG/COQ3 family.</text>
</comment>
<dbReference type="Gene3D" id="3.40.50.150">
    <property type="entry name" value="Vaccinia Virus protein VP39"/>
    <property type="match status" value="1"/>
</dbReference>
<proteinExistence type="inferred from homology"/>
<gene>
    <name evidence="5 6" type="primary">ubiG</name>
    <name evidence="6" type="ORF">ACFPTN_17990</name>
</gene>
<dbReference type="Pfam" id="PF13489">
    <property type="entry name" value="Methyltransf_23"/>
    <property type="match status" value="1"/>
</dbReference>
<evidence type="ECO:0000256" key="3">
    <source>
        <dbReference type="ARBA" id="ARBA00022688"/>
    </source>
</evidence>
<dbReference type="GO" id="GO:0032259">
    <property type="term" value="P:methylation"/>
    <property type="evidence" value="ECO:0007669"/>
    <property type="project" value="UniProtKB-KW"/>
</dbReference>
<accession>A0ABW1AW01</accession>
<dbReference type="GO" id="GO:0102208">
    <property type="term" value="F:2-polyprenyl-6-hydroxyphenol methylase activity"/>
    <property type="evidence" value="ECO:0007669"/>
    <property type="project" value="UniProtKB-EC"/>
</dbReference>
<feature type="binding site" evidence="5">
    <location>
        <position position="57"/>
    </location>
    <ligand>
        <name>S-adenosyl-L-methionine</name>
        <dbReference type="ChEBI" id="CHEBI:59789"/>
    </ligand>
</feature>
<evidence type="ECO:0000256" key="4">
    <source>
        <dbReference type="ARBA" id="ARBA00022691"/>
    </source>
</evidence>
<dbReference type="NCBIfam" id="TIGR01983">
    <property type="entry name" value="UbiG"/>
    <property type="match status" value="1"/>
</dbReference>
<feature type="binding site" evidence="5">
    <location>
        <position position="122"/>
    </location>
    <ligand>
        <name>S-adenosyl-L-methionine</name>
        <dbReference type="ChEBI" id="CHEBI:59789"/>
    </ligand>
</feature>
<organism evidence="6 7">
    <name type="scientific">Thauera sinica</name>
    <dbReference type="NCBI Taxonomy" id="2665146"/>
    <lineage>
        <taxon>Bacteria</taxon>
        <taxon>Pseudomonadati</taxon>
        <taxon>Pseudomonadota</taxon>
        <taxon>Betaproteobacteria</taxon>
        <taxon>Rhodocyclales</taxon>
        <taxon>Zoogloeaceae</taxon>
        <taxon>Thauera</taxon>
    </lineage>
</organism>
<keyword evidence="2 5" id="KW-0808">Transferase</keyword>
<sequence length="234" mass="25654">MNTTNSDPAEVQKFSDLAHRWWDPESEFKPLHEINPLRLEWIDSRAALAGKTVLDVGCGGGILSESMAARGAAVTGIDLSEKALGVARLHLYESGLKVDYRHTGAEAFAAENPGRFDVVTCMEMLEHVPDPASTIAACARLAKPDGHVFFSTINRNLKAYVFAVIGAEYVLNLLPRGTHEYAKFLKPSELSRHCRNAGLDMQGMSGLSYNPLTKVYSLGDDTSVNYMIHTRRSG</sequence>
<reference evidence="7" key="1">
    <citation type="journal article" date="2019" name="Int. J. Syst. Evol. Microbiol.">
        <title>The Global Catalogue of Microorganisms (GCM) 10K type strain sequencing project: providing services to taxonomists for standard genome sequencing and annotation.</title>
        <authorList>
            <consortium name="The Broad Institute Genomics Platform"/>
            <consortium name="The Broad Institute Genome Sequencing Center for Infectious Disease"/>
            <person name="Wu L."/>
            <person name="Ma J."/>
        </authorList>
    </citation>
    <scope>NUCLEOTIDE SEQUENCE [LARGE SCALE GENOMIC DNA]</scope>
    <source>
        <strain evidence="7">SHR3</strain>
    </source>
</reference>
<keyword evidence="3 5" id="KW-0831">Ubiquinone biosynthesis</keyword>
<comment type="catalytic activity">
    <reaction evidence="5">
        <text>a 3-(all-trans-polyprenyl)benzene-1,2-diol + S-adenosyl-L-methionine = a 2-methoxy-6-(all-trans-polyprenyl)phenol + S-adenosyl-L-homocysteine + H(+)</text>
        <dbReference type="Rhea" id="RHEA:31411"/>
        <dbReference type="Rhea" id="RHEA-COMP:9550"/>
        <dbReference type="Rhea" id="RHEA-COMP:9551"/>
        <dbReference type="ChEBI" id="CHEBI:15378"/>
        <dbReference type="ChEBI" id="CHEBI:57856"/>
        <dbReference type="ChEBI" id="CHEBI:59789"/>
        <dbReference type="ChEBI" id="CHEBI:62729"/>
        <dbReference type="ChEBI" id="CHEBI:62731"/>
        <dbReference type="EC" id="2.1.1.222"/>
    </reaction>
</comment>
<dbReference type="RefSeq" id="WP_096448235.1">
    <property type="nucleotide sequence ID" value="NZ_JBHSOG010000094.1"/>
</dbReference>
<evidence type="ECO:0000256" key="2">
    <source>
        <dbReference type="ARBA" id="ARBA00022679"/>
    </source>
</evidence>
<comment type="pathway">
    <text evidence="5">Cofactor biosynthesis; ubiquinone biosynthesis.</text>
</comment>
<dbReference type="HAMAP" id="MF_00472">
    <property type="entry name" value="UbiG"/>
    <property type="match status" value="1"/>
</dbReference>
<keyword evidence="7" id="KW-1185">Reference proteome</keyword>
<evidence type="ECO:0000313" key="6">
    <source>
        <dbReference type="EMBL" id="MFC5771274.1"/>
    </source>
</evidence>
<dbReference type="PANTHER" id="PTHR43464:SF19">
    <property type="entry name" value="UBIQUINONE BIOSYNTHESIS O-METHYLTRANSFERASE, MITOCHONDRIAL"/>
    <property type="match status" value="1"/>
</dbReference>
<evidence type="ECO:0000256" key="5">
    <source>
        <dbReference type="HAMAP-Rule" id="MF_00472"/>
    </source>
</evidence>
<protein>
    <recommendedName>
        <fullName evidence="5">Ubiquinone biosynthesis O-methyltransferase</fullName>
    </recommendedName>
    <alternativeName>
        <fullName evidence="5">2-polyprenyl-6-hydroxyphenol methylase</fullName>
        <ecNumber evidence="5">2.1.1.222</ecNumber>
    </alternativeName>
    <alternativeName>
        <fullName evidence="5">3-demethylubiquinone 3-O-methyltransferase</fullName>
        <ecNumber evidence="5">2.1.1.64</ecNumber>
    </alternativeName>
</protein>
<dbReference type="InterPro" id="IPR010233">
    <property type="entry name" value="UbiG_MeTrfase"/>
</dbReference>